<dbReference type="GO" id="GO:0004674">
    <property type="term" value="F:protein serine/threonine kinase activity"/>
    <property type="evidence" value="ECO:0007669"/>
    <property type="project" value="TreeGrafter"/>
</dbReference>
<dbReference type="PANTHER" id="PTHR44329:SF214">
    <property type="entry name" value="PROTEIN KINASE DOMAIN-CONTAINING PROTEIN"/>
    <property type="match status" value="1"/>
</dbReference>
<dbReference type="EMBL" id="JALJOU010000060">
    <property type="protein sequence ID" value="KAK9827274.1"/>
    <property type="molecule type" value="Genomic_DNA"/>
</dbReference>
<comment type="caution">
    <text evidence="2">The sequence shown here is derived from an EMBL/GenBank/DDBJ whole genome shotgun (WGS) entry which is preliminary data.</text>
</comment>
<sequence length="178" mass="19282">MIVMEFCEAGTLWQALQHGLFHEWHTHKPRLRPLLKVALDVAEALEYLHGRRLVHRDITSGNVLLSAKVGSAGSRAGRLHAKVADFGLCMLLPNGSAAATTTQRGTLAYQPPELLAADSVSLATDCYAFGVLLWEMLTAQTPYAGLGEEAIARRKLLATVDLAPPAGMRNFHTNIDGV</sequence>
<dbReference type="InterPro" id="IPR001245">
    <property type="entry name" value="Ser-Thr/Tyr_kinase_cat_dom"/>
</dbReference>
<dbReference type="InterPro" id="IPR051681">
    <property type="entry name" value="Ser/Thr_Kinases-Pseudokinases"/>
</dbReference>
<feature type="domain" description="Protein kinase" evidence="1">
    <location>
        <begin position="1"/>
        <end position="178"/>
    </location>
</feature>
<reference evidence="2 3" key="1">
    <citation type="journal article" date="2024" name="Nat. Commun.">
        <title>Phylogenomics reveals the evolutionary origins of lichenization in chlorophyte algae.</title>
        <authorList>
            <person name="Puginier C."/>
            <person name="Libourel C."/>
            <person name="Otte J."/>
            <person name="Skaloud P."/>
            <person name="Haon M."/>
            <person name="Grisel S."/>
            <person name="Petersen M."/>
            <person name="Berrin J.G."/>
            <person name="Delaux P.M."/>
            <person name="Dal Grande F."/>
            <person name="Keller J."/>
        </authorList>
    </citation>
    <scope>NUCLEOTIDE SEQUENCE [LARGE SCALE GENOMIC DNA]</scope>
    <source>
        <strain evidence="2 3">SAG 245.80</strain>
    </source>
</reference>
<dbReference type="GO" id="GO:0005524">
    <property type="term" value="F:ATP binding"/>
    <property type="evidence" value="ECO:0007669"/>
    <property type="project" value="InterPro"/>
</dbReference>
<dbReference type="PANTHER" id="PTHR44329">
    <property type="entry name" value="SERINE/THREONINE-PROTEIN KINASE TNNI3K-RELATED"/>
    <property type="match status" value="1"/>
</dbReference>
<evidence type="ECO:0000313" key="3">
    <source>
        <dbReference type="Proteomes" id="UP001445335"/>
    </source>
</evidence>
<dbReference type="InterPro" id="IPR000719">
    <property type="entry name" value="Prot_kinase_dom"/>
</dbReference>
<accession>A0AAW1R0Y4</accession>
<proteinExistence type="predicted"/>
<dbReference type="Proteomes" id="UP001445335">
    <property type="component" value="Unassembled WGS sequence"/>
</dbReference>
<dbReference type="InterPro" id="IPR011009">
    <property type="entry name" value="Kinase-like_dom_sf"/>
</dbReference>
<dbReference type="PROSITE" id="PS00109">
    <property type="entry name" value="PROTEIN_KINASE_TYR"/>
    <property type="match status" value="1"/>
</dbReference>
<organism evidence="2 3">
    <name type="scientific">Elliptochloris bilobata</name>
    <dbReference type="NCBI Taxonomy" id="381761"/>
    <lineage>
        <taxon>Eukaryota</taxon>
        <taxon>Viridiplantae</taxon>
        <taxon>Chlorophyta</taxon>
        <taxon>core chlorophytes</taxon>
        <taxon>Trebouxiophyceae</taxon>
        <taxon>Trebouxiophyceae incertae sedis</taxon>
        <taxon>Elliptochloris clade</taxon>
        <taxon>Elliptochloris</taxon>
    </lineage>
</organism>
<dbReference type="AlphaFoldDB" id="A0AAW1R0Y4"/>
<evidence type="ECO:0000259" key="1">
    <source>
        <dbReference type="PROSITE" id="PS50011"/>
    </source>
</evidence>
<dbReference type="Gene3D" id="1.10.510.10">
    <property type="entry name" value="Transferase(Phosphotransferase) domain 1"/>
    <property type="match status" value="1"/>
</dbReference>
<dbReference type="SUPFAM" id="SSF56112">
    <property type="entry name" value="Protein kinase-like (PK-like)"/>
    <property type="match status" value="1"/>
</dbReference>
<dbReference type="Pfam" id="PF07714">
    <property type="entry name" value="PK_Tyr_Ser-Thr"/>
    <property type="match status" value="1"/>
</dbReference>
<evidence type="ECO:0000313" key="2">
    <source>
        <dbReference type="EMBL" id="KAK9827274.1"/>
    </source>
</evidence>
<dbReference type="PROSITE" id="PS50011">
    <property type="entry name" value="PROTEIN_KINASE_DOM"/>
    <property type="match status" value="1"/>
</dbReference>
<keyword evidence="3" id="KW-1185">Reference proteome</keyword>
<dbReference type="InterPro" id="IPR008266">
    <property type="entry name" value="Tyr_kinase_AS"/>
</dbReference>
<gene>
    <name evidence="2" type="ORF">WJX81_006894</name>
</gene>
<protein>
    <recommendedName>
        <fullName evidence="1">Protein kinase domain-containing protein</fullName>
    </recommendedName>
</protein>
<name>A0AAW1R0Y4_9CHLO</name>